<dbReference type="EMBL" id="JAGGJX010000002">
    <property type="protein sequence ID" value="MBP1854977.1"/>
    <property type="molecule type" value="Genomic_DNA"/>
</dbReference>
<organism evidence="6 7">
    <name type="scientific">Metaclostridioides mangenotii</name>
    <dbReference type="NCBI Taxonomy" id="1540"/>
    <lineage>
        <taxon>Bacteria</taxon>
        <taxon>Bacillati</taxon>
        <taxon>Bacillota</taxon>
        <taxon>Clostridia</taxon>
        <taxon>Peptostreptococcales</taxon>
        <taxon>Peptostreptococcaceae</taxon>
        <taxon>Metaclostridioides</taxon>
    </lineage>
</organism>
<reference evidence="6 7" key="1">
    <citation type="submission" date="2021-03" db="EMBL/GenBank/DDBJ databases">
        <title>Genomic Encyclopedia of Type Strains, Phase IV (KMG-IV): sequencing the most valuable type-strain genomes for metagenomic binning, comparative biology and taxonomic classification.</title>
        <authorList>
            <person name="Goeker M."/>
        </authorList>
    </citation>
    <scope>NUCLEOTIDE SEQUENCE [LARGE SCALE GENOMIC DNA]</scope>
    <source>
        <strain evidence="6 7">DSM 1289</strain>
    </source>
</reference>
<gene>
    <name evidence="6" type="ORF">J2Z43_001370</name>
</gene>
<evidence type="ECO:0000313" key="6">
    <source>
        <dbReference type="EMBL" id="MBP1854977.1"/>
    </source>
</evidence>
<dbReference type="PANTHER" id="PTHR37299:SF1">
    <property type="entry name" value="STAGE 0 SPORULATION PROTEIN A HOMOLOG"/>
    <property type="match status" value="1"/>
</dbReference>
<dbReference type="InterPro" id="IPR046947">
    <property type="entry name" value="LytR-like"/>
</dbReference>
<feature type="domain" description="Response regulatory" evidence="4">
    <location>
        <begin position="4"/>
        <end position="121"/>
    </location>
</feature>
<dbReference type="SUPFAM" id="SSF52172">
    <property type="entry name" value="CheY-like"/>
    <property type="match status" value="1"/>
</dbReference>
<dbReference type="Gene3D" id="2.40.50.1020">
    <property type="entry name" value="LytTr DNA-binding domain"/>
    <property type="match status" value="1"/>
</dbReference>
<protein>
    <recommendedName>
        <fullName evidence="1">Stage 0 sporulation protein A homolog</fullName>
    </recommendedName>
</protein>
<evidence type="ECO:0000259" key="4">
    <source>
        <dbReference type="PROSITE" id="PS50110"/>
    </source>
</evidence>
<evidence type="ECO:0000259" key="5">
    <source>
        <dbReference type="PROSITE" id="PS50930"/>
    </source>
</evidence>
<sequence length="236" mass="27685">MMLTVLICDDEAVARKVVRDLTDSVLKNRNLKYEIIEFASGEKLVDNYPKDADLILLDIQMNKMDGIETAKEIRKFDKKVEIIFMTASADYARYGYEVNAYRYLMKCQSYEEFKDNLNPCIDMLLEKKDEYLLLNSKKESTKIIVDDILFIETDRRDVVIHTEYRDYRHSMSMKQIEKMLNQKKFYRCHTSYIVNLIKIDIIENNTITLGDNLIPISKHRLKDLKIKLASALGATL</sequence>
<feature type="modified residue" description="4-aspartylphosphate" evidence="3">
    <location>
        <position position="58"/>
    </location>
</feature>
<evidence type="ECO:0000256" key="2">
    <source>
        <dbReference type="ARBA" id="ARBA00024867"/>
    </source>
</evidence>
<evidence type="ECO:0000256" key="1">
    <source>
        <dbReference type="ARBA" id="ARBA00018672"/>
    </source>
</evidence>
<dbReference type="RefSeq" id="WP_234926127.1">
    <property type="nucleotide sequence ID" value="NZ_BAAACS010000002.1"/>
</dbReference>
<dbReference type="Pfam" id="PF00072">
    <property type="entry name" value="Response_reg"/>
    <property type="match status" value="1"/>
</dbReference>
<feature type="domain" description="HTH LytTR-type" evidence="5">
    <location>
        <begin position="132"/>
        <end position="230"/>
    </location>
</feature>
<dbReference type="Gene3D" id="3.40.50.2300">
    <property type="match status" value="1"/>
</dbReference>
<comment type="caution">
    <text evidence="6">The sequence shown here is derived from an EMBL/GenBank/DDBJ whole genome shotgun (WGS) entry which is preliminary data.</text>
</comment>
<evidence type="ECO:0000313" key="7">
    <source>
        <dbReference type="Proteomes" id="UP000767291"/>
    </source>
</evidence>
<dbReference type="SMART" id="SM00448">
    <property type="entry name" value="REC"/>
    <property type="match status" value="1"/>
</dbReference>
<dbReference type="GO" id="GO:0003677">
    <property type="term" value="F:DNA binding"/>
    <property type="evidence" value="ECO:0007669"/>
    <property type="project" value="UniProtKB-KW"/>
</dbReference>
<dbReference type="InterPro" id="IPR001789">
    <property type="entry name" value="Sig_transdc_resp-reg_receiver"/>
</dbReference>
<accession>A0ABS4EAK5</accession>
<keyword evidence="7" id="KW-1185">Reference proteome</keyword>
<dbReference type="SMART" id="SM00850">
    <property type="entry name" value="LytTR"/>
    <property type="match status" value="1"/>
</dbReference>
<dbReference type="Proteomes" id="UP000767291">
    <property type="component" value="Unassembled WGS sequence"/>
</dbReference>
<dbReference type="Pfam" id="PF04397">
    <property type="entry name" value="LytTR"/>
    <property type="match status" value="1"/>
</dbReference>
<evidence type="ECO:0000256" key="3">
    <source>
        <dbReference type="PROSITE-ProRule" id="PRU00169"/>
    </source>
</evidence>
<dbReference type="PROSITE" id="PS50110">
    <property type="entry name" value="RESPONSE_REGULATORY"/>
    <property type="match status" value="1"/>
</dbReference>
<name>A0ABS4EAK5_9FIRM</name>
<dbReference type="PANTHER" id="PTHR37299">
    <property type="entry name" value="TRANSCRIPTIONAL REGULATOR-RELATED"/>
    <property type="match status" value="1"/>
</dbReference>
<proteinExistence type="predicted"/>
<comment type="function">
    <text evidence="2">May play the central regulatory role in sporulation. It may be an element of the effector pathway responsible for the activation of sporulation genes in response to nutritional stress. Spo0A may act in concert with spo0H (a sigma factor) to control the expression of some genes that are critical to the sporulation process.</text>
</comment>
<keyword evidence="3" id="KW-0597">Phosphoprotein</keyword>
<keyword evidence="6" id="KW-0238">DNA-binding</keyword>
<dbReference type="InterPro" id="IPR007492">
    <property type="entry name" value="LytTR_DNA-bd_dom"/>
</dbReference>
<dbReference type="InterPro" id="IPR011006">
    <property type="entry name" value="CheY-like_superfamily"/>
</dbReference>
<dbReference type="PROSITE" id="PS50930">
    <property type="entry name" value="HTH_LYTTR"/>
    <property type="match status" value="1"/>
</dbReference>